<sequence>MQTNQSAGRIFIDEWVMERLVMGKSIEDMNGTTFIYGNELLTLKKKADGSFVVVPQKAPEVVVLEKPHTEVEICPKCGTEYSSFKESLQCCADID</sequence>
<reference evidence="1 2" key="1">
    <citation type="submission" date="2021-01" db="EMBL/GenBank/DDBJ databases">
        <title>Genomic Encyclopedia of Type Strains, Phase IV (KMG-IV): sequencing the most valuable type-strain genomes for metagenomic binning, comparative biology and taxonomic classification.</title>
        <authorList>
            <person name="Goeker M."/>
        </authorList>
    </citation>
    <scope>NUCLEOTIDE SEQUENCE [LARGE SCALE GENOMIC DNA]</scope>
    <source>
        <strain evidence="1 2">DSM 105453</strain>
    </source>
</reference>
<proteinExistence type="predicted"/>
<accession>A0ABS2R619</accession>
<dbReference type="EMBL" id="JAFBFH010000012">
    <property type="protein sequence ID" value="MBM7715106.1"/>
    <property type="molecule type" value="Genomic_DNA"/>
</dbReference>
<dbReference type="RefSeq" id="WP_077112234.1">
    <property type="nucleotide sequence ID" value="NZ_JAFBFH010000012.1"/>
</dbReference>
<evidence type="ECO:0000313" key="1">
    <source>
        <dbReference type="EMBL" id="MBM7715106.1"/>
    </source>
</evidence>
<comment type="caution">
    <text evidence="1">The sequence shown here is derived from an EMBL/GenBank/DDBJ whole genome shotgun (WGS) entry which is preliminary data.</text>
</comment>
<protein>
    <submittedName>
        <fullName evidence="1">Uncharacterized protein</fullName>
    </submittedName>
</protein>
<gene>
    <name evidence="1" type="ORF">JOC94_002078</name>
</gene>
<keyword evidence="2" id="KW-1185">Reference proteome</keyword>
<evidence type="ECO:0000313" key="2">
    <source>
        <dbReference type="Proteomes" id="UP000823485"/>
    </source>
</evidence>
<name>A0ABS2R619_9BACI</name>
<organism evidence="1 2">
    <name type="scientific">Siminovitchia thermophila</name>
    <dbReference type="NCBI Taxonomy" id="1245522"/>
    <lineage>
        <taxon>Bacteria</taxon>
        <taxon>Bacillati</taxon>
        <taxon>Bacillota</taxon>
        <taxon>Bacilli</taxon>
        <taxon>Bacillales</taxon>
        <taxon>Bacillaceae</taxon>
        <taxon>Siminovitchia</taxon>
    </lineage>
</organism>
<dbReference type="Proteomes" id="UP000823485">
    <property type="component" value="Unassembled WGS sequence"/>
</dbReference>